<reference evidence="1" key="1">
    <citation type="submission" date="2021-02" db="EMBL/GenBank/DDBJ databases">
        <authorList>
            <person name="Dougan E. K."/>
            <person name="Rhodes N."/>
            <person name="Thang M."/>
            <person name="Chan C."/>
        </authorList>
    </citation>
    <scope>NUCLEOTIDE SEQUENCE</scope>
</reference>
<dbReference type="AlphaFoldDB" id="A0A812UCV1"/>
<dbReference type="Proteomes" id="UP000604046">
    <property type="component" value="Unassembled WGS sequence"/>
</dbReference>
<evidence type="ECO:0000313" key="2">
    <source>
        <dbReference type="Proteomes" id="UP000604046"/>
    </source>
</evidence>
<dbReference type="OrthoDB" id="447852at2759"/>
<proteinExistence type="predicted"/>
<evidence type="ECO:0000313" key="1">
    <source>
        <dbReference type="EMBL" id="CAE7569834.1"/>
    </source>
</evidence>
<name>A0A812UCV1_9DINO</name>
<sequence length="654" mass="72085">MDSDCGVKALCACLLSHRQQQQLQEKLLRCPPGQSRSAKTAMAPMACPGKGRDTCLVDSLRSTGVKVPYRGHGPFRVLTDGNDMVAYAILRVQKMDAPGRYILYRARDQHFMGARVHEDGTCTVSSSCRPGDAQLRDVAELQSSLQGIYAVVSKELLHSTSPFLASEDVCGGGDRLGGTLPVEFLRWLPGYFFSPQYLGALAAVSNELKVAVRDYRQWKGRDISIDSLEFANGQVLRSFSHVWQKCRSLSMNIFQMVTLDTLPEQAMLTWTADKVAPVARHGGFMLGAWSSHPLLGCASLHLTVSANISGLYIGVKDPRLSGRTFVRITNLHRADLTWAMGTHGLPSMPYFDAGCHRLQAGTRHKVDLRWSQSFFRLHLDGRCVLADSVESLTAAPIFSSLYVWAFGQKEISEHDLVVAACPSAINADARIRCSQCNRRDSLAAGDWAICPRCFTWACRRHLEEVPFRMCNGPCDAELDDYLGGADADTVDQENQELDIPGNNVSGWASTHPLFGAARFSLTLPRSVMAIYIGAKAITSNRSSYMKIAAPYTRFCQLSVGYSGAPLQRFPSNMVNSRLNPPGAANEFLLNWSTHRLQLYLNRQKIGTARLEEGYADMPGAFSSLFIWVISKPSATETATMNPLLSPVDPETLVR</sequence>
<keyword evidence="2" id="KW-1185">Reference proteome</keyword>
<accession>A0A812UCV1</accession>
<protein>
    <submittedName>
        <fullName evidence="1">Uncharacterized protein</fullName>
    </submittedName>
</protein>
<dbReference type="EMBL" id="CAJNDS010002710">
    <property type="protein sequence ID" value="CAE7569834.1"/>
    <property type="molecule type" value="Genomic_DNA"/>
</dbReference>
<comment type="caution">
    <text evidence="1">The sequence shown here is derived from an EMBL/GenBank/DDBJ whole genome shotgun (WGS) entry which is preliminary data.</text>
</comment>
<gene>
    <name evidence="1" type="ORF">SNAT2548_LOCUS32412</name>
</gene>
<organism evidence="1 2">
    <name type="scientific">Symbiodinium natans</name>
    <dbReference type="NCBI Taxonomy" id="878477"/>
    <lineage>
        <taxon>Eukaryota</taxon>
        <taxon>Sar</taxon>
        <taxon>Alveolata</taxon>
        <taxon>Dinophyceae</taxon>
        <taxon>Suessiales</taxon>
        <taxon>Symbiodiniaceae</taxon>
        <taxon>Symbiodinium</taxon>
    </lineage>
</organism>